<dbReference type="SUPFAM" id="SSF53756">
    <property type="entry name" value="UDP-Glycosyltransferase/glycogen phosphorylase"/>
    <property type="match status" value="1"/>
</dbReference>
<reference evidence="3 4" key="1">
    <citation type="submission" date="2020-08" db="EMBL/GenBank/DDBJ databases">
        <title>Bridging the membrane lipid divide: bacteria of the FCB group superphylum have the potential to synthesize archaeal ether lipids.</title>
        <authorList>
            <person name="Villanueva L."/>
            <person name="Von Meijenfeldt F.A.B."/>
            <person name="Westbye A.B."/>
            <person name="Yadav S."/>
            <person name="Hopmans E.C."/>
            <person name="Dutilh B.E."/>
            <person name="Sinninghe Damste J.S."/>
        </authorList>
    </citation>
    <scope>NUCLEOTIDE SEQUENCE [LARGE SCALE GENOMIC DNA]</scope>
    <source>
        <strain evidence="3">NIOZ-UU36</strain>
    </source>
</reference>
<gene>
    <name evidence="3" type="ORF">H8E29_08495</name>
</gene>
<dbReference type="EMBL" id="JACNJN010000100">
    <property type="protein sequence ID" value="MBC8335289.1"/>
    <property type="molecule type" value="Genomic_DNA"/>
</dbReference>
<keyword evidence="1" id="KW-0413">Isomerase</keyword>
<sequence>MKIFTVIGARPQFIKAAPVSKSLREAGHQEFLVHTGQHYDPQMSQIFFDEMGIPTPNVNLEVGSGNHGWQTGQMLIGIENLLLEEKPDCVLVYGDTNSTLAGSLAAVKLHIPIAHVEAGLRSFNRQMP</sequence>
<dbReference type="AlphaFoldDB" id="A0A8J6NN72"/>
<dbReference type="PANTHER" id="PTHR43174">
    <property type="entry name" value="UDP-N-ACETYLGLUCOSAMINE 2-EPIMERASE"/>
    <property type="match status" value="1"/>
</dbReference>
<dbReference type="InterPro" id="IPR003331">
    <property type="entry name" value="UDP_GlcNAc_Epimerase_2_dom"/>
</dbReference>
<proteinExistence type="inferred from homology"/>
<dbReference type="Proteomes" id="UP000614469">
    <property type="component" value="Unassembled WGS sequence"/>
</dbReference>
<organism evidence="3 4">
    <name type="scientific">Candidatus Desulfolinea nitratireducens</name>
    <dbReference type="NCBI Taxonomy" id="2841698"/>
    <lineage>
        <taxon>Bacteria</taxon>
        <taxon>Bacillati</taxon>
        <taxon>Chloroflexota</taxon>
        <taxon>Anaerolineae</taxon>
        <taxon>Anaerolineales</taxon>
        <taxon>Anaerolineales incertae sedis</taxon>
        <taxon>Candidatus Desulfolinea</taxon>
    </lineage>
</organism>
<dbReference type="Gene3D" id="3.40.50.2000">
    <property type="entry name" value="Glycogen Phosphorylase B"/>
    <property type="match status" value="1"/>
</dbReference>
<comment type="similarity">
    <text evidence="1">Belongs to the UDP-N-acetylglucosamine 2-epimerase family.</text>
</comment>
<protein>
    <submittedName>
        <fullName evidence="3">UDP-N-acetylglucosamine 2-epimerase</fullName>
    </submittedName>
</protein>
<accession>A0A8J6NN72</accession>
<evidence type="ECO:0000259" key="2">
    <source>
        <dbReference type="Pfam" id="PF02350"/>
    </source>
</evidence>
<evidence type="ECO:0000313" key="4">
    <source>
        <dbReference type="Proteomes" id="UP000614469"/>
    </source>
</evidence>
<comment type="caution">
    <text evidence="3">The sequence shown here is derived from an EMBL/GenBank/DDBJ whole genome shotgun (WGS) entry which is preliminary data.</text>
</comment>
<feature type="non-terminal residue" evidence="3">
    <location>
        <position position="128"/>
    </location>
</feature>
<evidence type="ECO:0000313" key="3">
    <source>
        <dbReference type="EMBL" id="MBC8335289.1"/>
    </source>
</evidence>
<dbReference type="GO" id="GO:0016853">
    <property type="term" value="F:isomerase activity"/>
    <property type="evidence" value="ECO:0007669"/>
    <property type="project" value="UniProtKB-KW"/>
</dbReference>
<dbReference type="PANTHER" id="PTHR43174:SF1">
    <property type="entry name" value="UDP-N-ACETYLGLUCOSAMINE 2-EPIMERASE"/>
    <property type="match status" value="1"/>
</dbReference>
<dbReference type="InterPro" id="IPR029767">
    <property type="entry name" value="WecB-like"/>
</dbReference>
<name>A0A8J6NN72_9CHLR</name>
<evidence type="ECO:0000256" key="1">
    <source>
        <dbReference type="RuleBase" id="RU003513"/>
    </source>
</evidence>
<feature type="domain" description="UDP-N-acetylglucosamine 2-epimerase" evidence="2">
    <location>
        <begin position="24"/>
        <end position="128"/>
    </location>
</feature>
<dbReference type="Pfam" id="PF02350">
    <property type="entry name" value="Epimerase_2"/>
    <property type="match status" value="1"/>
</dbReference>